<dbReference type="AlphaFoldDB" id="A0A3N7EGY5"/>
<keyword evidence="2" id="KW-1185">Reference proteome</keyword>
<organism evidence="1 2">
    <name type="scientific">Populus trichocarpa</name>
    <name type="common">Western balsam poplar</name>
    <name type="synonym">Populus balsamifera subsp. trichocarpa</name>
    <dbReference type="NCBI Taxonomy" id="3694"/>
    <lineage>
        <taxon>Eukaryota</taxon>
        <taxon>Viridiplantae</taxon>
        <taxon>Streptophyta</taxon>
        <taxon>Embryophyta</taxon>
        <taxon>Tracheophyta</taxon>
        <taxon>Spermatophyta</taxon>
        <taxon>Magnoliopsida</taxon>
        <taxon>eudicotyledons</taxon>
        <taxon>Gunneridae</taxon>
        <taxon>Pentapetalae</taxon>
        <taxon>rosids</taxon>
        <taxon>fabids</taxon>
        <taxon>Malpighiales</taxon>
        <taxon>Salicaceae</taxon>
        <taxon>Saliceae</taxon>
        <taxon>Populus</taxon>
    </lineage>
</organism>
<name>A0A3N7EGY5_POPTR</name>
<proteinExistence type="predicted"/>
<gene>
    <name evidence="1" type="ORF">POPTR_001G252550</name>
</gene>
<sequence>MSFRFVWGHVLKMPWTFHQAGHTQSISSRIKLGIYCPPFQAVPFLSLSRLHKSKPLQYLNIHR</sequence>
<evidence type="ECO:0000313" key="1">
    <source>
        <dbReference type="EMBL" id="RQO85332.1"/>
    </source>
</evidence>
<reference evidence="1 2" key="1">
    <citation type="journal article" date="2006" name="Science">
        <title>The genome of black cottonwood, Populus trichocarpa (Torr. &amp; Gray).</title>
        <authorList>
            <person name="Tuskan G.A."/>
            <person name="Difazio S."/>
            <person name="Jansson S."/>
            <person name="Bohlmann J."/>
            <person name="Grigoriev I."/>
            <person name="Hellsten U."/>
            <person name="Putnam N."/>
            <person name="Ralph S."/>
            <person name="Rombauts S."/>
            <person name="Salamov A."/>
            <person name="Schein J."/>
            <person name="Sterck L."/>
            <person name="Aerts A."/>
            <person name="Bhalerao R.R."/>
            <person name="Bhalerao R.P."/>
            <person name="Blaudez D."/>
            <person name="Boerjan W."/>
            <person name="Brun A."/>
            <person name="Brunner A."/>
            <person name="Busov V."/>
            <person name="Campbell M."/>
            <person name="Carlson J."/>
            <person name="Chalot M."/>
            <person name="Chapman J."/>
            <person name="Chen G.L."/>
            <person name="Cooper D."/>
            <person name="Coutinho P.M."/>
            <person name="Couturier J."/>
            <person name="Covert S."/>
            <person name="Cronk Q."/>
            <person name="Cunningham R."/>
            <person name="Davis J."/>
            <person name="Degroeve S."/>
            <person name="Dejardin A."/>
            <person name="Depamphilis C."/>
            <person name="Detter J."/>
            <person name="Dirks B."/>
            <person name="Dubchak I."/>
            <person name="Duplessis S."/>
            <person name="Ehlting J."/>
            <person name="Ellis B."/>
            <person name="Gendler K."/>
            <person name="Goodstein D."/>
            <person name="Gribskov M."/>
            <person name="Grimwood J."/>
            <person name="Groover A."/>
            <person name="Gunter L."/>
            <person name="Hamberger B."/>
            <person name="Heinze B."/>
            <person name="Helariutta Y."/>
            <person name="Henrissat B."/>
            <person name="Holligan D."/>
            <person name="Holt R."/>
            <person name="Huang W."/>
            <person name="Islam-Faridi N."/>
            <person name="Jones S."/>
            <person name="Jones-Rhoades M."/>
            <person name="Jorgensen R."/>
            <person name="Joshi C."/>
            <person name="Kangasjarvi J."/>
            <person name="Karlsson J."/>
            <person name="Kelleher C."/>
            <person name="Kirkpatrick R."/>
            <person name="Kirst M."/>
            <person name="Kohler A."/>
            <person name="Kalluri U."/>
            <person name="Larimer F."/>
            <person name="Leebens-Mack J."/>
            <person name="Leple J.C."/>
            <person name="Locascio P."/>
            <person name="Lou Y."/>
            <person name="Lucas S."/>
            <person name="Martin F."/>
            <person name="Montanini B."/>
            <person name="Napoli C."/>
            <person name="Nelson D.R."/>
            <person name="Nelson C."/>
            <person name="Nieminen K."/>
            <person name="Nilsson O."/>
            <person name="Pereda V."/>
            <person name="Peter G."/>
            <person name="Philippe R."/>
            <person name="Pilate G."/>
            <person name="Poliakov A."/>
            <person name="Razumovskaya J."/>
            <person name="Richardson P."/>
            <person name="Rinaldi C."/>
            <person name="Ritland K."/>
            <person name="Rouze P."/>
            <person name="Ryaboy D."/>
            <person name="Schmutz J."/>
            <person name="Schrader J."/>
            <person name="Segerman B."/>
            <person name="Shin H."/>
            <person name="Siddiqui A."/>
            <person name="Sterky F."/>
            <person name="Terry A."/>
            <person name="Tsai C.J."/>
            <person name="Uberbacher E."/>
            <person name="Unneberg P."/>
            <person name="Vahala J."/>
            <person name="Wall K."/>
            <person name="Wessler S."/>
            <person name="Yang G."/>
            <person name="Yin T."/>
            <person name="Douglas C."/>
            <person name="Marra M."/>
            <person name="Sandberg G."/>
            <person name="Van de Peer Y."/>
            <person name="Rokhsar D."/>
        </authorList>
    </citation>
    <scope>NUCLEOTIDE SEQUENCE [LARGE SCALE GENOMIC DNA]</scope>
    <source>
        <strain evidence="2">cv. Nisqually</strain>
    </source>
</reference>
<evidence type="ECO:0000313" key="2">
    <source>
        <dbReference type="Proteomes" id="UP000006729"/>
    </source>
</evidence>
<protein>
    <submittedName>
        <fullName evidence="1">Uncharacterized protein</fullName>
    </submittedName>
</protein>
<dbReference type="InParanoid" id="A0A3N7EGY5"/>
<accession>A0A3N7EGY5</accession>
<dbReference type="Proteomes" id="UP000006729">
    <property type="component" value="Chromosome 1"/>
</dbReference>
<dbReference type="EMBL" id="CM009290">
    <property type="protein sequence ID" value="RQO85332.1"/>
    <property type="molecule type" value="Genomic_DNA"/>
</dbReference>